<organism evidence="2 3">
    <name type="scientific">Trachymyrmex septentrionalis</name>
    <dbReference type="NCBI Taxonomy" id="34720"/>
    <lineage>
        <taxon>Eukaryota</taxon>
        <taxon>Metazoa</taxon>
        <taxon>Ecdysozoa</taxon>
        <taxon>Arthropoda</taxon>
        <taxon>Hexapoda</taxon>
        <taxon>Insecta</taxon>
        <taxon>Pterygota</taxon>
        <taxon>Neoptera</taxon>
        <taxon>Endopterygota</taxon>
        <taxon>Hymenoptera</taxon>
        <taxon>Apocrita</taxon>
        <taxon>Aculeata</taxon>
        <taxon>Formicoidea</taxon>
        <taxon>Formicidae</taxon>
        <taxon>Myrmicinae</taxon>
        <taxon>Trachymyrmex</taxon>
    </lineage>
</organism>
<dbReference type="Pfam" id="PF05699">
    <property type="entry name" value="Dimer_Tnp_hAT"/>
    <property type="match status" value="1"/>
</dbReference>
<gene>
    <name evidence="2" type="ORF">ALC56_00834</name>
</gene>
<protein>
    <recommendedName>
        <fullName evidence="1">HAT C-terminal dimerisation domain-containing protein</fullName>
    </recommendedName>
</protein>
<dbReference type="GO" id="GO:0046983">
    <property type="term" value="F:protein dimerization activity"/>
    <property type="evidence" value="ECO:0007669"/>
    <property type="project" value="InterPro"/>
</dbReference>
<dbReference type="Proteomes" id="UP000078541">
    <property type="component" value="Unassembled WGS sequence"/>
</dbReference>
<proteinExistence type="predicted"/>
<keyword evidence="3" id="KW-1185">Reference proteome</keyword>
<dbReference type="EMBL" id="KQ981208">
    <property type="protein sequence ID" value="KYN44839.1"/>
    <property type="molecule type" value="Genomic_DNA"/>
</dbReference>
<sequence length="147" mass="17176">KLSGVSAFDITKIENQFRNLNLCKWENTTKTIPFWSEVLNFTDGNNSFLKIATFFFVISLLVLPISNAEIERIFSHISIIKNEHRNKMNSYMLNAIMTIRAAFRKNKNCCYNYEVQSELLIKIHSNDTYTSINLEDLDFPSFETLFN</sequence>
<accession>A0A195FYC7</accession>
<evidence type="ECO:0000259" key="1">
    <source>
        <dbReference type="Pfam" id="PF05699"/>
    </source>
</evidence>
<feature type="non-terminal residue" evidence="2">
    <location>
        <position position="1"/>
    </location>
</feature>
<dbReference type="InterPro" id="IPR008906">
    <property type="entry name" value="HATC_C_dom"/>
</dbReference>
<feature type="domain" description="HAT C-terminal dimerisation" evidence="1">
    <location>
        <begin position="38"/>
        <end position="100"/>
    </location>
</feature>
<evidence type="ECO:0000313" key="3">
    <source>
        <dbReference type="Proteomes" id="UP000078541"/>
    </source>
</evidence>
<reference evidence="2 3" key="1">
    <citation type="submission" date="2016-03" db="EMBL/GenBank/DDBJ databases">
        <title>Trachymyrmex septentrionalis WGS genome.</title>
        <authorList>
            <person name="Nygaard S."/>
            <person name="Hu H."/>
            <person name="Boomsma J."/>
            <person name="Zhang G."/>
        </authorList>
    </citation>
    <scope>NUCLEOTIDE SEQUENCE [LARGE SCALE GENOMIC DNA]</scope>
    <source>
        <strain evidence="2">Tsep2-gDNA-1</strain>
        <tissue evidence="2">Whole body</tissue>
    </source>
</reference>
<evidence type="ECO:0000313" key="2">
    <source>
        <dbReference type="EMBL" id="KYN44839.1"/>
    </source>
</evidence>
<dbReference type="AlphaFoldDB" id="A0A195FYC7"/>
<name>A0A195FYC7_9HYME</name>